<feature type="compositionally biased region" description="Basic and acidic residues" evidence="1">
    <location>
        <begin position="690"/>
        <end position="709"/>
    </location>
</feature>
<dbReference type="InParanoid" id="A0A6J0BBN1"/>
<reference evidence="4" key="1">
    <citation type="submission" date="2025-08" db="UniProtKB">
        <authorList>
            <consortium name="RefSeq"/>
        </authorList>
    </citation>
    <scope>IDENTIFICATION</scope>
    <source>
        <tissue evidence="4">Thorax and Abdomen</tissue>
    </source>
</reference>
<feature type="compositionally biased region" description="Polar residues" evidence="1">
    <location>
        <begin position="607"/>
        <end position="616"/>
    </location>
</feature>
<feature type="compositionally biased region" description="Low complexity" evidence="1">
    <location>
        <begin position="919"/>
        <end position="928"/>
    </location>
</feature>
<feature type="region of interest" description="Disordered" evidence="1">
    <location>
        <begin position="490"/>
        <end position="650"/>
    </location>
</feature>
<dbReference type="KEGG" id="nlo:107218271"/>
<feature type="compositionally biased region" description="Polar residues" evidence="1">
    <location>
        <begin position="457"/>
        <end position="466"/>
    </location>
</feature>
<feature type="region of interest" description="Disordered" evidence="1">
    <location>
        <begin position="689"/>
        <end position="728"/>
    </location>
</feature>
<feature type="compositionally biased region" description="Basic and acidic residues" evidence="1">
    <location>
        <begin position="322"/>
        <end position="394"/>
    </location>
</feature>
<feature type="compositionally biased region" description="Polar residues" evidence="1">
    <location>
        <begin position="899"/>
        <end position="917"/>
    </location>
</feature>
<feature type="region of interest" description="Disordered" evidence="1">
    <location>
        <begin position="101"/>
        <end position="157"/>
    </location>
</feature>
<feature type="signal peptide" evidence="2">
    <location>
        <begin position="1"/>
        <end position="18"/>
    </location>
</feature>
<feature type="chain" id="PRO_5027022443" evidence="2">
    <location>
        <begin position="19"/>
        <end position="1125"/>
    </location>
</feature>
<organism evidence="4">
    <name type="scientific">Neodiprion lecontei</name>
    <name type="common">Redheaded pine sawfly</name>
    <dbReference type="NCBI Taxonomy" id="441921"/>
    <lineage>
        <taxon>Eukaryota</taxon>
        <taxon>Metazoa</taxon>
        <taxon>Ecdysozoa</taxon>
        <taxon>Arthropoda</taxon>
        <taxon>Hexapoda</taxon>
        <taxon>Insecta</taxon>
        <taxon>Pterygota</taxon>
        <taxon>Neoptera</taxon>
        <taxon>Endopterygota</taxon>
        <taxon>Hymenoptera</taxon>
        <taxon>Tenthredinoidea</taxon>
        <taxon>Diprionidae</taxon>
        <taxon>Diprioninae</taxon>
        <taxon>Neodiprion</taxon>
    </lineage>
</organism>
<dbReference type="PANTHER" id="PTHR48125:SF12">
    <property type="entry name" value="AT HOOK TRANSCRIPTION FACTOR FAMILY-RELATED"/>
    <property type="match status" value="1"/>
</dbReference>
<evidence type="ECO:0000313" key="4">
    <source>
        <dbReference type="RefSeq" id="XP_015511582.1"/>
    </source>
</evidence>
<feature type="compositionally biased region" description="Low complexity" evidence="1">
    <location>
        <begin position="120"/>
        <end position="129"/>
    </location>
</feature>
<dbReference type="OrthoDB" id="7701848at2759"/>
<evidence type="ECO:0000256" key="2">
    <source>
        <dbReference type="SAM" id="SignalP"/>
    </source>
</evidence>
<accession>A0A6J0BBN1</accession>
<gene>
    <name evidence="4" type="primary">LOC107218271</name>
</gene>
<feature type="compositionally biased region" description="Basic and acidic residues" evidence="1">
    <location>
        <begin position="401"/>
        <end position="427"/>
    </location>
</feature>
<name>A0A6J0BBN1_NEOLC</name>
<evidence type="ECO:0000256" key="1">
    <source>
        <dbReference type="SAM" id="MobiDB-lite"/>
    </source>
</evidence>
<keyword evidence="3" id="KW-1185">Reference proteome</keyword>
<dbReference type="GeneID" id="107218271"/>
<keyword evidence="2" id="KW-0732">Signal</keyword>
<protein>
    <submittedName>
        <fullName evidence="4">Uncharacterized protein LOC107218271</fullName>
    </submittedName>
</protein>
<dbReference type="Proteomes" id="UP000829291">
    <property type="component" value="Chromosome 6"/>
</dbReference>
<feature type="region of interest" description="Disordered" evidence="1">
    <location>
        <begin position="755"/>
        <end position="969"/>
    </location>
</feature>
<feature type="region of interest" description="Disordered" evidence="1">
    <location>
        <begin position="322"/>
        <end position="474"/>
    </location>
</feature>
<proteinExistence type="predicted"/>
<feature type="compositionally biased region" description="Pro residues" evidence="1">
    <location>
        <begin position="104"/>
        <end position="119"/>
    </location>
</feature>
<feature type="compositionally biased region" description="Basic and acidic residues" evidence="1">
    <location>
        <begin position="808"/>
        <end position="829"/>
    </location>
</feature>
<feature type="compositionally biased region" description="Polar residues" evidence="1">
    <location>
        <begin position="833"/>
        <end position="844"/>
    </location>
</feature>
<feature type="compositionally biased region" description="Basic and acidic residues" evidence="1">
    <location>
        <begin position="866"/>
        <end position="892"/>
    </location>
</feature>
<evidence type="ECO:0000313" key="3">
    <source>
        <dbReference type="Proteomes" id="UP000829291"/>
    </source>
</evidence>
<dbReference type="RefSeq" id="XP_015511582.1">
    <property type="nucleotide sequence ID" value="XM_015656096.2"/>
</dbReference>
<dbReference type="PANTHER" id="PTHR48125">
    <property type="entry name" value="LP07818P1"/>
    <property type="match status" value="1"/>
</dbReference>
<feature type="region of interest" description="Disordered" evidence="1">
    <location>
        <begin position="1022"/>
        <end position="1051"/>
    </location>
</feature>
<dbReference type="AlphaFoldDB" id="A0A6J0BBN1"/>
<feature type="compositionally biased region" description="Basic and acidic residues" evidence="1">
    <location>
        <begin position="617"/>
        <end position="650"/>
    </location>
</feature>
<feature type="compositionally biased region" description="Polar residues" evidence="1">
    <location>
        <begin position="773"/>
        <end position="782"/>
    </location>
</feature>
<sequence length="1125" mass="128027">MKFHVVLLLLLCAQSCLAQYWSEVRRYAANFDGLNNGDQTEKGESILSRRLRSTVSYEDSEDAEVVYDENERPRDKRTLGFIVRGLANALGYTLTPVQVASLPNPSPSSQTPPAPPAVPVAPAKPAAAPAAPPQPAAPAGPSRPKSVPRSLPPQPTQRETIRLTGVVNFGANANNNLPGQLVQYEQLFHGNSAAGAPASAPAPAPAPAPKPTLAKIPSPIVPNLIPLLPPTRTPSTTSGTLPAKPPNLIKQEVETEYRNKQDVVTFNVENKDLKSDKDVYFALPDNGHMPEVNWQKGLDERLQQLEERQKAYSDKLKEHEELLAKQQQDHEHTDERFTNREKEITARDETHIDGPRELERVNVDRDDEVKLEINAEDPKERYENFSHGQEKPSNAEDEEEHPQRYEFEDERSPKQHFEYDEEPKRQEEYEDFPPRHSSYNNEEEQSLPISRHDGTSKSESLQNSYGESLEDQGQIDENIADYFVKFKDPNTGLYIPEKTQDSENYKTESKPWWERNHDERNREDFDDHLAQLKEEYSSPAPELKYEEYELEDRPEESTQSAEKLENANDQDESTPQRNEGSKSPDYSESYGPYEPYMKNQEPDYDLESSTQASDVDQSPKSELKQDSDGESEDKSEKSKDESSTEKKDIPLYHFDFKSFMPYYSPVTYVYGHNDGMTGLERIMSYNYNSKPKEAEESEKESPVEKKNPNEDEQASIGLPQKLTMKSLHDGESKDIQAWPAPFDFVFDSTEQTNVAELPLVESTPETDIPVESASPNAGSSEGEQTKPVQYFVPGYDSASKTMRGKYQQKNEQEPYKEYSSEPRNAENEYPRLSSGQESDTTQEPHTPYFPSARYDSQESRAQASHDTTRSRDNIQEQRTDQPSEVENHRYTSDEYPYANHQSNYESRGPNANSQHVQVPSIPSSPSSPRQYEPRESYQRQATNEGVHIPGNKDGSQFGKKIYDQPGREPIFSQHYTLAKPRLNGRRFDESTNEQHQAPVQIHSMPHVEDKSTLRFDDPKSAHDFFGFSQNDYDYENGKGSEKSQELKEMNPPAANEEVLDLLVVPEPAPYHYDEKLTEFTDQPESDTEKVKVKEYRNKVATVTVSERKQLSPEGPVHLIGYTQQY</sequence>
<feature type="compositionally biased region" description="Basic and acidic residues" evidence="1">
    <location>
        <begin position="498"/>
        <end position="536"/>
    </location>
</feature>
<feature type="compositionally biased region" description="Basic and acidic residues" evidence="1">
    <location>
        <begin position="1035"/>
        <end position="1048"/>
    </location>
</feature>